<evidence type="ECO:0000256" key="1">
    <source>
        <dbReference type="ARBA" id="ARBA00023242"/>
    </source>
</evidence>
<evidence type="ECO:0000313" key="4">
    <source>
        <dbReference type="EMBL" id="KAL1604745.1"/>
    </source>
</evidence>
<dbReference type="InterPro" id="IPR007219">
    <property type="entry name" value="XnlR_reg_dom"/>
</dbReference>
<evidence type="ECO:0000256" key="2">
    <source>
        <dbReference type="SAM" id="MobiDB-lite"/>
    </source>
</evidence>
<sequence>MDQTSIASVQACTLLGSYYVYHGKPNLSFALLGATIKTAQAIGLHRQVVPADDAGEERKRVWWTIYTWDRFASITYGRPLGINDKDCNVAQPLDVFECPNFVASQPQSDGVAICYSSYQRELNKLYLAASPIIEIIYGMRTVGSNETFTGQQHVTRIRDFTERLWTWRRHLPTHLVLDLNLDCEGSQLNALRVHRLQALALQLTFDNLLIIFHRPLLAQQVDHLIRFQPDSSHLSACSPPGLASRASSSPLFASNADSPLSFAHGTSTEQWWNAALRTSKVTGMPQLAQMATDSHLIAFMAINLFNSAIVMAVLALSDPLSDRAQQVKRIITRVYRLMDLLGKKTQLSMQSNIVLKDVIQMLLRREADAMLAPVVASSAFTNDSDLTLTFPESRLMSVEDTLRLPMHLPLNVARAGHHESQSGTTEKALRLNDSLAAVQRVFPTGPDGSHVGYVDNSNQTSEAQVPSSNLPREFQGGNDEWPNDSEEQYEPEAISSWVDEQRDVGSSGNGLYWFWDNIWDDTQPI</sequence>
<feature type="region of interest" description="Disordered" evidence="2">
    <location>
        <begin position="446"/>
        <end position="488"/>
    </location>
</feature>
<dbReference type="Proteomes" id="UP001521785">
    <property type="component" value="Unassembled WGS sequence"/>
</dbReference>
<dbReference type="CDD" id="cd12148">
    <property type="entry name" value="fungal_TF_MHR"/>
    <property type="match status" value="1"/>
</dbReference>
<protein>
    <recommendedName>
        <fullName evidence="3">Xylanolytic transcriptional activator regulatory domain-containing protein</fullName>
    </recommendedName>
</protein>
<reference evidence="4 5" key="1">
    <citation type="submission" date="2024-02" db="EMBL/GenBank/DDBJ databases">
        <title>De novo assembly and annotation of 12 fungi associated with fruit tree decline syndrome in Ontario, Canada.</title>
        <authorList>
            <person name="Sulman M."/>
            <person name="Ellouze W."/>
            <person name="Ilyukhin E."/>
        </authorList>
    </citation>
    <scope>NUCLEOTIDE SEQUENCE [LARGE SCALE GENOMIC DNA]</scope>
    <source>
        <strain evidence="4 5">M42-189</strain>
    </source>
</reference>
<dbReference type="EMBL" id="JAKJXO020000005">
    <property type="protein sequence ID" value="KAL1604745.1"/>
    <property type="molecule type" value="Genomic_DNA"/>
</dbReference>
<comment type="caution">
    <text evidence="4">The sequence shown here is derived from an EMBL/GenBank/DDBJ whole genome shotgun (WGS) entry which is preliminary data.</text>
</comment>
<name>A0ABR3RJY0_9PLEO</name>
<keyword evidence="5" id="KW-1185">Reference proteome</keyword>
<feature type="domain" description="Xylanolytic transcriptional activator regulatory" evidence="3">
    <location>
        <begin position="28"/>
        <end position="98"/>
    </location>
</feature>
<dbReference type="InterPro" id="IPR050987">
    <property type="entry name" value="AtrR-like"/>
</dbReference>
<evidence type="ECO:0000259" key="3">
    <source>
        <dbReference type="SMART" id="SM00906"/>
    </source>
</evidence>
<dbReference type="PANTHER" id="PTHR46910">
    <property type="entry name" value="TRANSCRIPTION FACTOR PDR1"/>
    <property type="match status" value="1"/>
</dbReference>
<keyword evidence="1" id="KW-0539">Nucleus</keyword>
<dbReference type="Pfam" id="PF04082">
    <property type="entry name" value="Fungal_trans"/>
    <property type="match status" value="1"/>
</dbReference>
<feature type="compositionally biased region" description="Polar residues" evidence="2">
    <location>
        <begin position="455"/>
        <end position="470"/>
    </location>
</feature>
<dbReference type="SMART" id="SM00906">
    <property type="entry name" value="Fungal_trans"/>
    <property type="match status" value="1"/>
</dbReference>
<gene>
    <name evidence="4" type="ORF">SLS60_004285</name>
</gene>
<proteinExistence type="predicted"/>
<dbReference type="PANTHER" id="PTHR46910:SF8">
    <property type="entry name" value="ZN(II)2CYS6 TRANSCRIPTION FACTOR (EUROFUNG)"/>
    <property type="match status" value="1"/>
</dbReference>
<evidence type="ECO:0000313" key="5">
    <source>
        <dbReference type="Proteomes" id="UP001521785"/>
    </source>
</evidence>
<accession>A0ABR3RJY0</accession>
<organism evidence="4 5">
    <name type="scientific">Paraconiothyrium brasiliense</name>
    <dbReference type="NCBI Taxonomy" id="300254"/>
    <lineage>
        <taxon>Eukaryota</taxon>
        <taxon>Fungi</taxon>
        <taxon>Dikarya</taxon>
        <taxon>Ascomycota</taxon>
        <taxon>Pezizomycotina</taxon>
        <taxon>Dothideomycetes</taxon>
        <taxon>Pleosporomycetidae</taxon>
        <taxon>Pleosporales</taxon>
        <taxon>Massarineae</taxon>
        <taxon>Didymosphaeriaceae</taxon>
        <taxon>Paraconiothyrium</taxon>
    </lineage>
</organism>